<reference evidence="1" key="1">
    <citation type="journal article" date="2021" name="Proc. Natl. Acad. Sci. U.S.A.">
        <title>A Catalog of Tens of Thousands of Viruses from Human Metagenomes Reveals Hidden Associations with Chronic Diseases.</title>
        <authorList>
            <person name="Tisza M.J."/>
            <person name="Buck C.B."/>
        </authorList>
    </citation>
    <scope>NUCLEOTIDE SEQUENCE</scope>
    <source>
        <strain evidence="1">Ctzm5103</strain>
    </source>
</reference>
<organism evidence="1">
    <name type="scientific">Siphoviridae sp. ctzm5103</name>
    <dbReference type="NCBI Taxonomy" id="2825750"/>
    <lineage>
        <taxon>Viruses</taxon>
        <taxon>Duplodnaviria</taxon>
        <taxon>Heunggongvirae</taxon>
        <taxon>Uroviricota</taxon>
        <taxon>Caudoviricetes</taxon>
    </lineage>
</organism>
<dbReference type="EMBL" id="BK015926">
    <property type="protein sequence ID" value="DAF85390.1"/>
    <property type="molecule type" value="Genomic_DNA"/>
</dbReference>
<sequence>MPNVINYAEQWSDELLQIIDDGAYSSPFLTPNDRVKWLGAKTFHFTKMDVSGFKPHSRDGGYNRGSIVQEDKEFTLEHDRDIEFFVDVADVDESKQTANLQNVSRVFTQKHSAPETDARFFERVAKAAIADGFYETMTGFTAANTYGRLVKMFQRKELKKYRAMGGLIAYVSGEIMDYLESSTEITKTLDIKTTSINEKQGIETRIATINGVTIIEVVDDTRFNTSFDYSDGFVGNGSKINVCIAHPSMVKTVNKISSIKFWANGTHTEGDGDLYQRREYWDTFVFPNGLDGKCDAVYVNIESGDPSVRNYPTKTYNVNGQKLDASGTKAEIAAGTDTDYVIKGTGAAGAVAPAAATAVYESDTVKNNFIFMLEIGDDVTHYGRGESKVESGMTAIPAGDIKVVDGTRYLIVAKGLTADKAVYGGAYMSVGTGAAAVSKSFKIDASALVLA</sequence>
<accession>A0A8S5TT59</accession>
<protein>
    <submittedName>
        <fullName evidence="1">Major capsid protein</fullName>
    </submittedName>
</protein>
<proteinExistence type="predicted"/>
<name>A0A8S5TT59_9CAUD</name>
<evidence type="ECO:0000313" key="1">
    <source>
        <dbReference type="EMBL" id="DAF85390.1"/>
    </source>
</evidence>